<comment type="caution">
    <text evidence="3">The sequence shown here is derived from an EMBL/GenBank/DDBJ whole genome shotgun (WGS) entry which is preliminary data.</text>
</comment>
<dbReference type="AlphaFoldDB" id="V2YW40"/>
<feature type="chain" id="PRO_5004713566" evidence="2">
    <location>
        <begin position="19"/>
        <end position="580"/>
    </location>
</feature>
<evidence type="ECO:0000313" key="4">
    <source>
        <dbReference type="Proteomes" id="UP000017559"/>
    </source>
</evidence>
<protein>
    <submittedName>
        <fullName evidence="3">Uncharacterized protein</fullName>
    </submittedName>
</protein>
<organism evidence="3 4">
    <name type="scientific">Moniliophthora roreri (strain MCA 2997)</name>
    <name type="common">Cocoa frosty pod rot fungus</name>
    <name type="synonym">Crinipellis roreri</name>
    <dbReference type="NCBI Taxonomy" id="1381753"/>
    <lineage>
        <taxon>Eukaryota</taxon>
        <taxon>Fungi</taxon>
        <taxon>Dikarya</taxon>
        <taxon>Basidiomycota</taxon>
        <taxon>Agaricomycotina</taxon>
        <taxon>Agaricomycetes</taxon>
        <taxon>Agaricomycetidae</taxon>
        <taxon>Agaricales</taxon>
        <taxon>Marasmiineae</taxon>
        <taxon>Marasmiaceae</taxon>
        <taxon>Moniliophthora</taxon>
    </lineage>
</organism>
<feature type="region of interest" description="Disordered" evidence="1">
    <location>
        <begin position="151"/>
        <end position="269"/>
    </location>
</feature>
<feature type="compositionally biased region" description="Basic and acidic residues" evidence="1">
    <location>
        <begin position="171"/>
        <end position="187"/>
    </location>
</feature>
<evidence type="ECO:0000256" key="1">
    <source>
        <dbReference type="SAM" id="MobiDB-lite"/>
    </source>
</evidence>
<keyword evidence="2" id="KW-0732">Signal</keyword>
<reference evidence="3 4" key="1">
    <citation type="journal article" date="2014" name="BMC Genomics">
        <title>Genome and secretome analysis of the hemibiotrophic fungal pathogen, Moniliophthora roreri, which causes frosty pod rot disease of cacao: mechanisms of the biotrophic and necrotrophic phases.</title>
        <authorList>
            <person name="Meinhardt L.W."/>
            <person name="Costa G.G.L."/>
            <person name="Thomazella D.P.T."/>
            <person name="Teixeira P.J.P.L."/>
            <person name="Carazzolle M.F."/>
            <person name="Schuster S.C."/>
            <person name="Carlson J.E."/>
            <person name="Guiltinan M.J."/>
            <person name="Mieczkowski P."/>
            <person name="Farmer A."/>
            <person name="Ramaraj T."/>
            <person name="Crozier J."/>
            <person name="Davis R.E."/>
            <person name="Shao J."/>
            <person name="Melnick R.L."/>
            <person name="Pereira G.A.G."/>
            <person name="Bailey B.A."/>
        </authorList>
    </citation>
    <scope>NUCLEOTIDE SEQUENCE [LARGE SCALE GENOMIC DNA]</scope>
    <source>
        <strain evidence="3 4">MCA 2997</strain>
    </source>
</reference>
<dbReference type="OrthoDB" id="3106890at2759"/>
<feature type="region of interest" description="Disordered" evidence="1">
    <location>
        <begin position="411"/>
        <end position="455"/>
    </location>
</feature>
<dbReference type="EMBL" id="AWSO01000058">
    <property type="protein sequence ID" value="ESK95914.1"/>
    <property type="molecule type" value="Genomic_DNA"/>
</dbReference>
<feature type="compositionally biased region" description="Polar residues" evidence="1">
    <location>
        <begin position="209"/>
        <end position="221"/>
    </location>
</feature>
<evidence type="ECO:0000313" key="3">
    <source>
        <dbReference type="EMBL" id="ESK95914.1"/>
    </source>
</evidence>
<accession>V2YW40</accession>
<dbReference type="HOGENOM" id="CLU_470162_0_0_1"/>
<gene>
    <name evidence="3" type="ORF">Moror_12322</name>
</gene>
<feature type="region of interest" description="Disordered" evidence="1">
    <location>
        <begin position="118"/>
        <end position="137"/>
    </location>
</feature>
<evidence type="ECO:0000256" key="2">
    <source>
        <dbReference type="SAM" id="SignalP"/>
    </source>
</evidence>
<feature type="signal peptide" evidence="2">
    <location>
        <begin position="1"/>
        <end position="18"/>
    </location>
</feature>
<dbReference type="Proteomes" id="UP000017559">
    <property type="component" value="Unassembled WGS sequence"/>
</dbReference>
<name>V2YW40_MONRO</name>
<keyword evidence="4" id="KW-1185">Reference proteome</keyword>
<proteinExistence type="predicted"/>
<sequence length="580" mass="63390">MGLIISRVFLAIWSFASSSFNQSNRPQNETPRSGETDHIEVVVGHHDGASLSRFPSDASTWHADKDHFLRNSEMRRTRSQTRNQKGRKYTRNGAQCAISPPTICVQDWSSVPFKMSEMYGSPSRRRKAPLSSATSHLEKSPPLAAAMLHPNATSQDRRQTQRHYRSQVPRVDADPRIDHREVVRNADAEIQAKSATQHATRSPDRFHSTSKPKSNNSNANLGRSPVNLPAEPQPSHQSTVIEGKPNVDPNPQIPLHISHSDPMPSSLLSHPPRPTSICFALTTSPYIPNALSAISGSLFDPPISSCVLGPTNSVPLPLFTNVSNQPDKSNRNAALWMLDFECLPTADHFDLTDEFPPHTSTPYRFSMQYSDIFDFDMYGSYMGSCDDLAAVVSYAPSEVGISLGMALLPESGSTNVESGESTSFGDQRESVSKRNARLFGNTTTNTESPSPSCVEGKDVYRNAAYSRPVGAKKTGLTTLGQGSPENDSIPKAVLRSAVRRKPEKVLAAATSSGSMGSVKEAASQDSINVGIGSQDSTQLDGFNSSVDSTIADRLQNACRDMNEWHWTEEELLKVLKPGRL</sequence>
<dbReference type="KEGG" id="mrr:Moror_12322"/>
<feature type="compositionally biased region" description="Polar residues" evidence="1">
    <location>
        <begin position="411"/>
        <end position="425"/>
    </location>
</feature>